<dbReference type="InterPro" id="IPR041698">
    <property type="entry name" value="Methyltransf_25"/>
</dbReference>
<accession>A0A1F8B5L3</accession>
<dbReference type="CDD" id="cd02440">
    <property type="entry name" value="AdoMet_MTases"/>
    <property type="match status" value="1"/>
</dbReference>
<dbReference type="Proteomes" id="UP000177501">
    <property type="component" value="Unassembled WGS sequence"/>
</dbReference>
<feature type="non-terminal residue" evidence="3">
    <location>
        <position position="169"/>
    </location>
</feature>
<keyword evidence="1" id="KW-0808">Transferase</keyword>
<reference evidence="3 4" key="1">
    <citation type="journal article" date="2016" name="Nat. Commun.">
        <title>Thousands of microbial genomes shed light on interconnected biogeochemical processes in an aquifer system.</title>
        <authorList>
            <person name="Anantharaman K."/>
            <person name="Brown C.T."/>
            <person name="Hug L.A."/>
            <person name="Sharon I."/>
            <person name="Castelle C.J."/>
            <person name="Probst A.J."/>
            <person name="Thomas B.C."/>
            <person name="Singh A."/>
            <person name="Wilkins M.J."/>
            <person name="Karaoz U."/>
            <person name="Brodie E.L."/>
            <person name="Williams K.H."/>
            <person name="Hubbard S.S."/>
            <person name="Banfield J.F."/>
        </authorList>
    </citation>
    <scope>NUCLEOTIDE SEQUENCE [LARGE SCALE GENOMIC DNA]</scope>
</reference>
<dbReference type="SUPFAM" id="SSF53335">
    <property type="entry name" value="S-adenosyl-L-methionine-dependent methyltransferases"/>
    <property type="match status" value="1"/>
</dbReference>
<name>A0A1F8B5L3_9BACT</name>
<comment type="caution">
    <text evidence="3">The sequence shown here is derived from an EMBL/GenBank/DDBJ whole genome shotgun (WGS) entry which is preliminary data.</text>
</comment>
<evidence type="ECO:0000313" key="4">
    <source>
        <dbReference type="Proteomes" id="UP000177501"/>
    </source>
</evidence>
<dbReference type="GO" id="GO:0016740">
    <property type="term" value="F:transferase activity"/>
    <property type="evidence" value="ECO:0007669"/>
    <property type="project" value="UniProtKB-KW"/>
</dbReference>
<evidence type="ECO:0000256" key="1">
    <source>
        <dbReference type="ARBA" id="ARBA00022679"/>
    </source>
</evidence>
<protein>
    <recommendedName>
        <fullName evidence="2">Methyltransferase domain-containing protein</fullName>
    </recommendedName>
</protein>
<evidence type="ECO:0000313" key="3">
    <source>
        <dbReference type="EMBL" id="OGM58658.1"/>
    </source>
</evidence>
<dbReference type="STRING" id="1802514.A2955_02735"/>
<dbReference type="AlphaFoldDB" id="A0A1F8B5L3"/>
<sequence>MISLKQIPFTYHWIIRNAMGGDVKTVLDLGCGEGNFMKDIARDENWIITGVELYTPSLEKAVKTGVYEKVIKGDVIKLPKTISQKKYDIVFVSQVLEHLKKSDGKKALELWQKLAVKKLIVSTPVGFIEFDPIEESHEKNPLQKHQSGWQPEEFVKLGFEVCGQGARFV</sequence>
<dbReference type="EMBL" id="MGHA01000043">
    <property type="protein sequence ID" value="OGM58658.1"/>
    <property type="molecule type" value="Genomic_DNA"/>
</dbReference>
<proteinExistence type="predicted"/>
<dbReference type="Pfam" id="PF13649">
    <property type="entry name" value="Methyltransf_25"/>
    <property type="match status" value="1"/>
</dbReference>
<dbReference type="Gene3D" id="3.40.50.150">
    <property type="entry name" value="Vaccinia Virus protein VP39"/>
    <property type="match status" value="1"/>
</dbReference>
<evidence type="ECO:0000259" key="2">
    <source>
        <dbReference type="Pfam" id="PF13649"/>
    </source>
</evidence>
<dbReference type="InterPro" id="IPR029063">
    <property type="entry name" value="SAM-dependent_MTases_sf"/>
</dbReference>
<organism evidence="3 4">
    <name type="scientific">Candidatus Woesebacteria bacterium RIFCSPLOWO2_01_FULL_37_19</name>
    <dbReference type="NCBI Taxonomy" id="1802514"/>
    <lineage>
        <taxon>Bacteria</taxon>
        <taxon>Candidatus Woeseibacteriota</taxon>
    </lineage>
</organism>
<dbReference type="PANTHER" id="PTHR43861">
    <property type="entry name" value="TRANS-ACONITATE 2-METHYLTRANSFERASE-RELATED"/>
    <property type="match status" value="1"/>
</dbReference>
<gene>
    <name evidence="3" type="ORF">A2955_02735</name>
</gene>
<feature type="domain" description="Methyltransferase" evidence="2">
    <location>
        <begin position="26"/>
        <end position="112"/>
    </location>
</feature>